<keyword evidence="6" id="KW-0731">Sigma factor</keyword>
<evidence type="ECO:0000256" key="2">
    <source>
        <dbReference type="ARBA" id="ARBA00022478"/>
    </source>
</evidence>
<evidence type="ECO:0000259" key="11">
    <source>
        <dbReference type="Pfam" id="PF04963"/>
    </source>
</evidence>
<comment type="caution">
    <text evidence="12">The sequence shown here is derived from an EMBL/GenBank/DDBJ whole genome shotgun (WGS) entry which is preliminary data.</text>
</comment>
<feature type="domain" description="RNA polymerase sigma factor 54 DNA-binding" evidence="10">
    <location>
        <begin position="280"/>
        <end position="435"/>
    </location>
</feature>
<dbReference type="PROSITE" id="PS50044">
    <property type="entry name" value="SIGMA54_3"/>
    <property type="match status" value="1"/>
</dbReference>
<feature type="domain" description="RNA polymerase sigma factor 54 core-binding" evidence="11">
    <location>
        <begin position="84"/>
        <end position="266"/>
    </location>
</feature>
<name>A0A2T2X9V5_9FIRM</name>
<organism evidence="12 13">
    <name type="scientific">Sulfobacillus benefaciens</name>
    <dbReference type="NCBI Taxonomy" id="453960"/>
    <lineage>
        <taxon>Bacteria</taxon>
        <taxon>Bacillati</taxon>
        <taxon>Bacillota</taxon>
        <taxon>Clostridia</taxon>
        <taxon>Eubacteriales</taxon>
        <taxon>Clostridiales Family XVII. Incertae Sedis</taxon>
        <taxon>Sulfobacillus</taxon>
    </lineage>
</organism>
<accession>A0A2T2X9V5</accession>
<dbReference type="InterPro" id="IPR000394">
    <property type="entry name" value="RNA_pol_sigma_54"/>
</dbReference>
<dbReference type="NCBIfam" id="TIGR02395">
    <property type="entry name" value="rpoN_sigma"/>
    <property type="match status" value="1"/>
</dbReference>
<dbReference type="GO" id="GO:0001216">
    <property type="term" value="F:DNA-binding transcription activator activity"/>
    <property type="evidence" value="ECO:0007669"/>
    <property type="project" value="InterPro"/>
</dbReference>
<evidence type="ECO:0000259" key="10">
    <source>
        <dbReference type="Pfam" id="PF04552"/>
    </source>
</evidence>
<protein>
    <submittedName>
        <fullName evidence="12">RNA polymerase sigma-54 factor</fullName>
    </submittedName>
</protein>
<evidence type="ECO:0000313" key="13">
    <source>
        <dbReference type="Proteomes" id="UP000242699"/>
    </source>
</evidence>
<keyword evidence="3" id="KW-0808">Transferase</keyword>
<evidence type="ECO:0000256" key="1">
    <source>
        <dbReference type="ARBA" id="ARBA00008798"/>
    </source>
</evidence>
<dbReference type="Gene3D" id="1.10.10.1330">
    <property type="entry name" value="RNA polymerase sigma-54 factor, core-binding domain"/>
    <property type="match status" value="1"/>
</dbReference>
<dbReference type="Proteomes" id="UP000242699">
    <property type="component" value="Unassembled WGS sequence"/>
</dbReference>
<evidence type="ECO:0000256" key="9">
    <source>
        <dbReference type="SAM" id="MobiDB-lite"/>
    </source>
</evidence>
<evidence type="ECO:0000256" key="7">
    <source>
        <dbReference type="ARBA" id="ARBA00023125"/>
    </source>
</evidence>
<keyword evidence="4" id="KW-0548">Nucleotidyltransferase</keyword>
<evidence type="ECO:0000256" key="5">
    <source>
        <dbReference type="ARBA" id="ARBA00023015"/>
    </source>
</evidence>
<gene>
    <name evidence="12" type="primary">rpoN</name>
    <name evidence="12" type="ORF">C7B43_02730</name>
</gene>
<sequence length="445" mass="50942">MLNHHLQPQLNQSQNLALTPSMMLSIKVLTLPGVELADYLQETLVGNPVVEIVYPDYGRWGTHEVARTVGRSDDALVANVADPAEDDLYHFVQQQIAWMLPAGKLRKHAEFIIGNLDQDGYLRADISVLAHVAGITLDELLKALDIVQQCDPAGIGARSLQECLWLQASRRFGPEHDLTRLLRDEWEIFFSSSPSKMSRRLGLSYEEVLMIFRQLRTLEPRPGAFWGGRTTTYLYPDVVAYKDHRDIIHAEVNEEFQPRLRYLPEYVHIRQTTQESQVREFLSACFQQARWAAKALRQRQSTLKKVAEYMVGYQEAYAFRNEPLRSLRAQDLAATLEYHESTLRRAIAGKILSCPKGLIPLSTLLCEPLGSSCDASVDMIKNYIETLIHHENPLEPWSDATITRQLAERGMVLARRTVSKYRQELGYPPASQRKQRNHLDQIRLR</sequence>
<feature type="region of interest" description="Disordered" evidence="9">
    <location>
        <begin position="426"/>
        <end position="445"/>
    </location>
</feature>
<dbReference type="PANTHER" id="PTHR32248">
    <property type="entry name" value="RNA POLYMERASE SIGMA-54 FACTOR"/>
    <property type="match status" value="1"/>
</dbReference>
<dbReference type="Pfam" id="PF04963">
    <property type="entry name" value="Sigma54_CBD"/>
    <property type="match status" value="1"/>
</dbReference>
<dbReference type="AlphaFoldDB" id="A0A2T2X9V5"/>
<reference evidence="12 13" key="1">
    <citation type="journal article" date="2014" name="BMC Genomics">
        <title>Comparison of environmental and isolate Sulfobacillus genomes reveals diverse carbon, sulfur, nitrogen, and hydrogen metabolisms.</title>
        <authorList>
            <person name="Justice N.B."/>
            <person name="Norman A."/>
            <person name="Brown C.T."/>
            <person name="Singh A."/>
            <person name="Thomas B.C."/>
            <person name="Banfield J.F."/>
        </authorList>
    </citation>
    <scope>NUCLEOTIDE SEQUENCE [LARGE SCALE GENOMIC DNA]</scope>
    <source>
        <strain evidence="12">AMDSBA1</strain>
    </source>
</reference>
<dbReference type="GO" id="GO:0016987">
    <property type="term" value="F:sigma factor activity"/>
    <property type="evidence" value="ECO:0007669"/>
    <property type="project" value="UniProtKB-KW"/>
</dbReference>
<dbReference type="GO" id="GO:0006352">
    <property type="term" value="P:DNA-templated transcription initiation"/>
    <property type="evidence" value="ECO:0007669"/>
    <property type="project" value="InterPro"/>
</dbReference>
<dbReference type="PANTHER" id="PTHR32248:SF4">
    <property type="entry name" value="RNA POLYMERASE SIGMA-54 FACTOR"/>
    <property type="match status" value="1"/>
</dbReference>
<evidence type="ECO:0000256" key="6">
    <source>
        <dbReference type="ARBA" id="ARBA00023082"/>
    </source>
</evidence>
<dbReference type="InterPro" id="IPR007046">
    <property type="entry name" value="RNA_pol_sigma_54_core-bd"/>
</dbReference>
<keyword evidence="2" id="KW-0240">DNA-directed RNA polymerase</keyword>
<dbReference type="Gene3D" id="1.10.10.60">
    <property type="entry name" value="Homeodomain-like"/>
    <property type="match status" value="1"/>
</dbReference>
<dbReference type="EMBL" id="PXYT01000003">
    <property type="protein sequence ID" value="PSR31301.1"/>
    <property type="molecule type" value="Genomic_DNA"/>
</dbReference>
<dbReference type="InterPro" id="IPR007634">
    <property type="entry name" value="RNA_pol_sigma_54_DNA-bd"/>
</dbReference>
<evidence type="ECO:0000256" key="4">
    <source>
        <dbReference type="ARBA" id="ARBA00022695"/>
    </source>
</evidence>
<keyword evidence="5" id="KW-0805">Transcription regulation</keyword>
<dbReference type="GO" id="GO:0016779">
    <property type="term" value="F:nucleotidyltransferase activity"/>
    <property type="evidence" value="ECO:0007669"/>
    <property type="project" value="UniProtKB-KW"/>
</dbReference>
<evidence type="ECO:0000313" key="12">
    <source>
        <dbReference type="EMBL" id="PSR31301.1"/>
    </source>
</evidence>
<evidence type="ECO:0000256" key="8">
    <source>
        <dbReference type="ARBA" id="ARBA00023163"/>
    </source>
</evidence>
<keyword evidence="8" id="KW-0804">Transcription</keyword>
<dbReference type="Pfam" id="PF04552">
    <property type="entry name" value="Sigma54_DBD"/>
    <property type="match status" value="1"/>
</dbReference>
<proteinExistence type="inferred from homology"/>
<dbReference type="GO" id="GO:0000428">
    <property type="term" value="C:DNA-directed RNA polymerase complex"/>
    <property type="evidence" value="ECO:0007669"/>
    <property type="project" value="UniProtKB-KW"/>
</dbReference>
<evidence type="ECO:0000256" key="3">
    <source>
        <dbReference type="ARBA" id="ARBA00022679"/>
    </source>
</evidence>
<keyword evidence="7" id="KW-0238">DNA-binding</keyword>
<dbReference type="Pfam" id="PF00309">
    <property type="entry name" value="Sigma54_AID"/>
    <property type="match status" value="1"/>
</dbReference>
<dbReference type="GO" id="GO:0003677">
    <property type="term" value="F:DNA binding"/>
    <property type="evidence" value="ECO:0007669"/>
    <property type="project" value="UniProtKB-KW"/>
</dbReference>
<dbReference type="InterPro" id="IPR038709">
    <property type="entry name" value="RpoN_core-bd_sf"/>
</dbReference>
<dbReference type="PRINTS" id="PR00045">
    <property type="entry name" value="SIGMA54FCT"/>
</dbReference>
<dbReference type="PIRSF" id="PIRSF000774">
    <property type="entry name" value="RpoN"/>
    <property type="match status" value="1"/>
</dbReference>
<comment type="similarity">
    <text evidence="1">Belongs to the sigma-54 factor family.</text>
</comment>